<dbReference type="EMBL" id="JASJOT010000009">
    <property type="protein sequence ID" value="MDJ1494329.1"/>
    <property type="molecule type" value="Genomic_DNA"/>
</dbReference>
<evidence type="ECO:0000313" key="2">
    <source>
        <dbReference type="EMBL" id="MDJ1494329.1"/>
    </source>
</evidence>
<proteinExistence type="predicted"/>
<gene>
    <name evidence="1" type="ORF">QNI16_22170</name>
    <name evidence="2" type="ORF">QNI19_15405</name>
</gene>
<name>A0AAE3QU12_9BACT</name>
<comment type="caution">
    <text evidence="1">The sequence shown here is derived from an EMBL/GenBank/DDBJ whole genome shotgun (WGS) entry which is preliminary data.</text>
</comment>
<dbReference type="AlphaFoldDB" id="A0AAE3QU12"/>
<sequence length="508" mass="61061">MDSLRELISLITQKRIKKVELFDESNRNKTSNYFRLFEGIHSRKYDNDLDAAKDIYDCLPSEKKYLILKTRLRQKLLNTLFFLDYDGEKSSEFQRISYDCNKQLYAIKVLLMANAKRLAVPMAEKTLRLAADYELTDIVLECARILREHYSGNNYQEFLEYKDIAERTEQQQRIENMAEQYYQEIIALYAKSKGNRLRVRKMADKYYHALEENLRPYDSIRLRLYYYKIKMLFYQLSDDYKAAIDVVNAFEEFISQTPAFHPTSRLEELAIQKMNYYLHLKDFSAGEAHAQKFAYLFADKNPNQYTFKEYQLLLAMHTEHYLRAAEIFHEVISQSTFRTLSEAKKERWSTFQAYLHYIYKYQKIKEIRPLIQNSKTGFQLSDFLEKKPEFAKERRGLNGAILTIQVLFFLEKMNIDSLIDRINEIERYTRRYPKKDMNFRSECFINLLTQMRDDGFRFYQTRKATEKLYDEMKSVMMEYYGGNRALEVLPYEVMWDMVLEKLKGYKYG</sequence>
<protein>
    <submittedName>
        <fullName evidence="1">Uncharacterized protein</fullName>
    </submittedName>
</protein>
<evidence type="ECO:0000313" key="1">
    <source>
        <dbReference type="EMBL" id="MDJ1483220.1"/>
    </source>
</evidence>
<accession>A0AAE3QU12</accession>
<organism evidence="1 4">
    <name type="scientific">Xanthocytophaga flava</name>
    <dbReference type="NCBI Taxonomy" id="3048013"/>
    <lineage>
        <taxon>Bacteria</taxon>
        <taxon>Pseudomonadati</taxon>
        <taxon>Bacteroidota</taxon>
        <taxon>Cytophagia</taxon>
        <taxon>Cytophagales</taxon>
        <taxon>Rhodocytophagaceae</taxon>
        <taxon>Xanthocytophaga</taxon>
    </lineage>
</organism>
<dbReference type="EMBL" id="JASJOS010000010">
    <property type="protein sequence ID" value="MDJ1483220.1"/>
    <property type="molecule type" value="Genomic_DNA"/>
</dbReference>
<keyword evidence="3" id="KW-1185">Reference proteome</keyword>
<dbReference type="RefSeq" id="WP_313982872.1">
    <property type="nucleotide sequence ID" value="NZ_JASJOR010000012.1"/>
</dbReference>
<dbReference type="Proteomes" id="UP001241110">
    <property type="component" value="Unassembled WGS sequence"/>
</dbReference>
<evidence type="ECO:0000313" key="3">
    <source>
        <dbReference type="Proteomes" id="UP001228581"/>
    </source>
</evidence>
<evidence type="ECO:0000313" key="4">
    <source>
        <dbReference type="Proteomes" id="UP001241110"/>
    </source>
</evidence>
<reference evidence="1 3" key="1">
    <citation type="submission" date="2023-05" db="EMBL/GenBank/DDBJ databases">
        <authorList>
            <person name="Zhang X."/>
        </authorList>
    </citation>
    <scope>NUCLEOTIDE SEQUENCE</scope>
    <source>
        <strain evidence="2 3">DM2B3-1</strain>
        <strain evidence="1">YF14B1</strain>
    </source>
</reference>
<dbReference type="Proteomes" id="UP001228581">
    <property type="component" value="Unassembled WGS sequence"/>
</dbReference>